<dbReference type="Pfam" id="PF08240">
    <property type="entry name" value="ADH_N"/>
    <property type="match status" value="1"/>
</dbReference>
<evidence type="ECO:0000256" key="1">
    <source>
        <dbReference type="ARBA" id="ARBA00022857"/>
    </source>
</evidence>
<dbReference type="EMBL" id="JBHFFA010000001">
    <property type="protein sequence ID" value="KAL2653312.1"/>
    <property type="molecule type" value="Genomic_DNA"/>
</dbReference>
<dbReference type="PANTHER" id="PTHR48106">
    <property type="entry name" value="QUINONE OXIDOREDUCTASE PIG3-RELATED"/>
    <property type="match status" value="1"/>
</dbReference>
<proteinExistence type="predicted"/>
<accession>A0ABD1ZPD2</accession>
<evidence type="ECO:0000313" key="4">
    <source>
        <dbReference type="EMBL" id="KAL2653312.1"/>
    </source>
</evidence>
<evidence type="ECO:0000259" key="3">
    <source>
        <dbReference type="Pfam" id="PF08240"/>
    </source>
</evidence>
<evidence type="ECO:0000313" key="5">
    <source>
        <dbReference type="Proteomes" id="UP001605036"/>
    </source>
</evidence>
<protein>
    <recommendedName>
        <fullName evidence="3">Alcohol dehydrogenase-like N-terminal domain-containing protein</fullName>
    </recommendedName>
</protein>
<dbReference type="GO" id="GO:0016491">
    <property type="term" value="F:oxidoreductase activity"/>
    <property type="evidence" value="ECO:0007669"/>
    <property type="project" value="UniProtKB-KW"/>
</dbReference>
<keyword evidence="1" id="KW-0521">NADP</keyword>
<evidence type="ECO:0000256" key="2">
    <source>
        <dbReference type="ARBA" id="ARBA00023002"/>
    </source>
</evidence>
<comment type="caution">
    <text evidence="4">The sequence shown here is derived from an EMBL/GenBank/DDBJ whole genome shotgun (WGS) entry which is preliminary data.</text>
</comment>
<feature type="domain" description="Alcohol dehydrogenase-like N-terminal" evidence="3">
    <location>
        <begin position="32"/>
        <end position="121"/>
    </location>
</feature>
<organism evidence="4 5">
    <name type="scientific">Riccia fluitans</name>
    <dbReference type="NCBI Taxonomy" id="41844"/>
    <lineage>
        <taxon>Eukaryota</taxon>
        <taxon>Viridiplantae</taxon>
        <taxon>Streptophyta</taxon>
        <taxon>Embryophyta</taxon>
        <taxon>Marchantiophyta</taxon>
        <taxon>Marchantiopsida</taxon>
        <taxon>Marchantiidae</taxon>
        <taxon>Marchantiales</taxon>
        <taxon>Ricciaceae</taxon>
        <taxon>Riccia</taxon>
    </lineage>
</organism>
<gene>
    <name evidence="4" type="ORF">R1flu_021440</name>
</gene>
<dbReference type="InterPro" id="IPR011032">
    <property type="entry name" value="GroES-like_sf"/>
</dbReference>
<name>A0ABD1ZPD2_9MARC</name>
<dbReference type="InterPro" id="IPR013154">
    <property type="entry name" value="ADH-like_N"/>
</dbReference>
<dbReference type="SUPFAM" id="SSF50129">
    <property type="entry name" value="GroES-like"/>
    <property type="match status" value="1"/>
</dbReference>
<dbReference type="Proteomes" id="UP001605036">
    <property type="component" value="Unassembled WGS sequence"/>
</dbReference>
<sequence length="125" mass="13697">MYRAIVQRGYNADDPESTLEIIEKPVPAAARGCVVVHITLRPINPSDLVHIRTGMTARHYSYPVTIGSEGFGIVHSVGEGVSLVEPGQRVVPLIWEEGRIGNGSWQEYVSLKEEMVVPVPDSIFG</sequence>
<dbReference type="Gene3D" id="3.90.180.10">
    <property type="entry name" value="Medium-chain alcohol dehydrogenases, catalytic domain"/>
    <property type="match status" value="1"/>
</dbReference>
<dbReference type="PANTHER" id="PTHR48106:SF2">
    <property type="entry name" value="ZN2+-BINDING DEHYDROGENASE"/>
    <property type="match status" value="1"/>
</dbReference>
<dbReference type="AlphaFoldDB" id="A0ABD1ZPD2"/>
<keyword evidence="2" id="KW-0560">Oxidoreductase</keyword>
<reference evidence="4 5" key="1">
    <citation type="submission" date="2024-09" db="EMBL/GenBank/DDBJ databases">
        <title>Chromosome-scale assembly of Riccia fluitans.</title>
        <authorList>
            <person name="Paukszto L."/>
            <person name="Sawicki J."/>
            <person name="Karawczyk K."/>
            <person name="Piernik-Szablinska J."/>
            <person name="Szczecinska M."/>
            <person name="Mazdziarz M."/>
        </authorList>
    </citation>
    <scope>NUCLEOTIDE SEQUENCE [LARGE SCALE GENOMIC DNA]</scope>
    <source>
        <strain evidence="4">Rf_01</strain>
        <tissue evidence="4">Aerial parts of the thallus</tissue>
    </source>
</reference>
<keyword evidence="5" id="KW-1185">Reference proteome</keyword>